<feature type="domain" description="ABC transmembrane type-1" evidence="9">
    <location>
        <begin position="25"/>
        <end position="215"/>
    </location>
</feature>
<accession>A0A4Q9W028</accession>
<dbReference type="CDD" id="cd06261">
    <property type="entry name" value="TM_PBP2"/>
    <property type="match status" value="1"/>
</dbReference>
<evidence type="ECO:0000256" key="3">
    <source>
        <dbReference type="ARBA" id="ARBA00022448"/>
    </source>
</evidence>
<dbReference type="Gene3D" id="1.10.3720.10">
    <property type="entry name" value="MetI-like"/>
    <property type="match status" value="1"/>
</dbReference>
<evidence type="ECO:0000313" key="10">
    <source>
        <dbReference type="EMBL" id="TBW41293.1"/>
    </source>
</evidence>
<dbReference type="InterPro" id="IPR010065">
    <property type="entry name" value="AA_ABC_transptr_permease_3TM"/>
</dbReference>
<evidence type="ECO:0000256" key="6">
    <source>
        <dbReference type="ARBA" id="ARBA00022989"/>
    </source>
</evidence>
<keyword evidence="7 8" id="KW-0472">Membrane</keyword>
<dbReference type="SUPFAM" id="SSF161098">
    <property type="entry name" value="MetI-like"/>
    <property type="match status" value="1"/>
</dbReference>
<protein>
    <submittedName>
        <fullName evidence="10">Amino acid ABC transporter permease</fullName>
    </submittedName>
</protein>
<dbReference type="GO" id="GO:0022857">
    <property type="term" value="F:transmembrane transporter activity"/>
    <property type="evidence" value="ECO:0007669"/>
    <property type="project" value="InterPro"/>
</dbReference>
<dbReference type="Pfam" id="PF00528">
    <property type="entry name" value="BPD_transp_1"/>
    <property type="match status" value="1"/>
</dbReference>
<dbReference type="PROSITE" id="PS50928">
    <property type="entry name" value="ABC_TM1"/>
    <property type="match status" value="1"/>
</dbReference>
<dbReference type="AlphaFoldDB" id="A0A4Q9W028"/>
<gene>
    <name evidence="10" type="ORF">EYW49_00785</name>
</gene>
<dbReference type="RefSeq" id="WP_131304919.1">
    <property type="nucleotide sequence ID" value="NZ_SJFN01000001.1"/>
</dbReference>
<proteinExistence type="inferred from homology"/>
<organism evidence="10 11">
    <name type="scientific">Siculibacillus lacustris</name>
    <dbReference type="NCBI Taxonomy" id="1549641"/>
    <lineage>
        <taxon>Bacteria</taxon>
        <taxon>Pseudomonadati</taxon>
        <taxon>Pseudomonadota</taxon>
        <taxon>Alphaproteobacteria</taxon>
        <taxon>Hyphomicrobiales</taxon>
        <taxon>Ancalomicrobiaceae</taxon>
        <taxon>Siculibacillus</taxon>
    </lineage>
</organism>
<dbReference type="InterPro" id="IPR043429">
    <property type="entry name" value="ArtM/GltK/GlnP/TcyL/YhdX-like"/>
</dbReference>
<evidence type="ECO:0000256" key="5">
    <source>
        <dbReference type="ARBA" id="ARBA00022692"/>
    </source>
</evidence>
<keyword evidence="5 8" id="KW-0812">Transmembrane</keyword>
<keyword evidence="11" id="KW-1185">Reference proteome</keyword>
<dbReference type="GO" id="GO:0043190">
    <property type="term" value="C:ATP-binding cassette (ABC) transporter complex"/>
    <property type="evidence" value="ECO:0007669"/>
    <property type="project" value="InterPro"/>
</dbReference>
<dbReference type="NCBIfam" id="TIGR01726">
    <property type="entry name" value="HEQRo_perm_3TM"/>
    <property type="match status" value="1"/>
</dbReference>
<keyword evidence="4" id="KW-1003">Cell membrane</keyword>
<dbReference type="PANTHER" id="PTHR30614">
    <property type="entry name" value="MEMBRANE COMPONENT OF AMINO ACID ABC TRANSPORTER"/>
    <property type="match status" value="1"/>
</dbReference>
<dbReference type="GO" id="GO:0006865">
    <property type="term" value="P:amino acid transport"/>
    <property type="evidence" value="ECO:0007669"/>
    <property type="project" value="TreeGrafter"/>
</dbReference>
<reference evidence="10 11" key="1">
    <citation type="submission" date="2019-02" db="EMBL/GenBank/DDBJ databases">
        <title>Siculibacillus lacustris gen. nov., sp. nov., a new rosette-forming bacterium isolated from a freshwater crater lake (Lake St. Ana, Romania).</title>
        <authorList>
            <person name="Felfoldi T."/>
            <person name="Marton Z."/>
            <person name="Szabo A."/>
            <person name="Mentes A."/>
            <person name="Boka K."/>
            <person name="Marialigeti K."/>
            <person name="Mathe I."/>
            <person name="Koncz M."/>
            <person name="Schumann P."/>
            <person name="Toth E."/>
        </authorList>
    </citation>
    <scope>NUCLEOTIDE SEQUENCE [LARGE SCALE GENOMIC DNA]</scope>
    <source>
        <strain evidence="10 11">SA-279</strain>
    </source>
</reference>
<comment type="subcellular location">
    <subcellularLocation>
        <location evidence="1">Cell inner membrane</location>
        <topology evidence="1">Multi-pass membrane protein</topology>
    </subcellularLocation>
    <subcellularLocation>
        <location evidence="8">Cell membrane</location>
        <topology evidence="8">Multi-pass membrane protein</topology>
    </subcellularLocation>
</comment>
<dbReference type="InterPro" id="IPR035906">
    <property type="entry name" value="MetI-like_sf"/>
</dbReference>
<evidence type="ECO:0000256" key="7">
    <source>
        <dbReference type="ARBA" id="ARBA00023136"/>
    </source>
</evidence>
<evidence type="ECO:0000256" key="1">
    <source>
        <dbReference type="ARBA" id="ARBA00004429"/>
    </source>
</evidence>
<keyword evidence="6 8" id="KW-1133">Transmembrane helix</keyword>
<feature type="transmembrane region" description="Helical" evidence="8">
    <location>
        <begin position="61"/>
        <end position="82"/>
    </location>
</feature>
<feature type="transmembrane region" description="Helical" evidence="8">
    <location>
        <begin position="196"/>
        <end position="218"/>
    </location>
</feature>
<dbReference type="InterPro" id="IPR000515">
    <property type="entry name" value="MetI-like"/>
</dbReference>
<dbReference type="Proteomes" id="UP000292781">
    <property type="component" value="Unassembled WGS sequence"/>
</dbReference>
<evidence type="ECO:0000256" key="8">
    <source>
        <dbReference type="RuleBase" id="RU363032"/>
    </source>
</evidence>
<evidence type="ECO:0000313" key="11">
    <source>
        <dbReference type="Proteomes" id="UP000292781"/>
    </source>
</evidence>
<evidence type="ECO:0000256" key="2">
    <source>
        <dbReference type="ARBA" id="ARBA00010072"/>
    </source>
</evidence>
<keyword evidence="3 8" id="KW-0813">Transport</keyword>
<evidence type="ECO:0000256" key="4">
    <source>
        <dbReference type="ARBA" id="ARBA00022475"/>
    </source>
</evidence>
<evidence type="ECO:0000259" key="9">
    <source>
        <dbReference type="PROSITE" id="PS50928"/>
    </source>
</evidence>
<comment type="similarity">
    <text evidence="2">Belongs to the binding-protein-dependent transport system permease family. HisMQ subfamily.</text>
</comment>
<dbReference type="OrthoDB" id="7190458at2"/>
<feature type="transmembrane region" description="Helical" evidence="8">
    <location>
        <begin position="25"/>
        <end position="49"/>
    </location>
</feature>
<sequence length="228" mass="24522">MIDILSDHWLILLIGQYPHGPLGGLAMTVIMAVTSLALALPLALAIAVARTEGTPRIARAAQIFVDLVRAIPLLMFVFWVYFAAPVLLGRPIGGVATMIAALVIYESSYLSEIVRAGIEAIPDGQIEAARSLGLRRWPILSRVVLPQALQASAPSLIVQLNSTVKETSLAFVISAPELTFSATQINAVLMTRPLKVFALLAAVYFCLCGSLSLAAGLMETQFRRRRAN</sequence>
<dbReference type="PANTHER" id="PTHR30614:SF21">
    <property type="entry name" value="AMINO ACID ABC TRANSPORTER PERMEASE"/>
    <property type="match status" value="1"/>
</dbReference>
<name>A0A4Q9W028_9HYPH</name>
<dbReference type="EMBL" id="SJFN01000001">
    <property type="protein sequence ID" value="TBW41293.1"/>
    <property type="molecule type" value="Genomic_DNA"/>
</dbReference>
<comment type="caution">
    <text evidence="10">The sequence shown here is derived from an EMBL/GenBank/DDBJ whole genome shotgun (WGS) entry which is preliminary data.</text>
</comment>